<comment type="caution">
    <text evidence="1">The sequence shown here is derived from an EMBL/GenBank/DDBJ whole genome shotgun (WGS) entry which is preliminary data.</text>
</comment>
<keyword evidence="2" id="KW-1185">Reference proteome</keyword>
<name>A0ACC0B7R5_CATRO</name>
<protein>
    <submittedName>
        <fullName evidence="1">Uncharacterized protein</fullName>
    </submittedName>
</protein>
<evidence type="ECO:0000313" key="1">
    <source>
        <dbReference type="EMBL" id="KAI5668686.1"/>
    </source>
</evidence>
<reference evidence="2" key="1">
    <citation type="journal article" date="2023" name="Nat. Plants">
        <title>Single-cell RNA sequencing provides a high-resolution roadmap for understanding the multicellular compartmentation of specialized metabolism.</title>
        <authorList>
            <person name="Sun S."/>
            <person name="Shen X."/>
            <person name="Li Y."/>
            <person name="Li Y."/>
            <person name="Wang S."/>
            <person name="Li R."/>
            <person name="Zhang H."/>
            <person name="Shen G."/>
            <person name="Guo B."/>
            <person name="Wei J."/>
            <person name="Xu J."/>
            <person name="St-Pierre B."/>
            <person name="Chen S."/>
            <person name="Sun C."/>
        </authorList>
    </citation>
    <scope>NUCLEOTIDE SEQUENCE [LARGE SCALE GENOMIC DNA]</scope>
</reference>
<sequence length="168" mass="19253">MGTIQLNSDIILKNVLCVPDFTFNIVSLTKVTLQNSCIMIRDHSTCILQDPTTTKRIGSAKWHKDLYVLDCVTLPYVSSYSVPIVSSVVNNSFATNDVVPIQFDPADVSKLLWHYKLGHASILVYRSLNKQIQLSLFLILFIILFFLWQNNINPVFPFMFLFQHHAFN</sequence>
<proteinExistence type="predicted"/>
<organism evidence="1 2">
    <name type="scientific">Catharanthus roseus</name>
    <name type="common">Madagascar periwinkle</name>
    <name type="synonym">Vinca rosea</name>
    <dbReference type="NCBI Taxonomy" id="4058"/>
    <lineage>
        <taxon>Eukaryota</taxon>
        <taxon>Viridiplantae</taxon>
        <taxon>Streptophyta</taxon>
        <taxon>Embryophyta</taxon>
        <taxon>Tracheophyta</taxon>
        <taxon>Spermatophyta</taxon>
        <taxon>Magnoliopsida</taxon>
        <taxon>eudicotyledons</taxon>
        <taxon>Gunneridae</taxon>
        <taxon>Pentapetalae</taxon>
        <taxon>asterids</taxon>
        <taxon>lamiids</taxon>
        <taxon>Gentianales</taxon>
        <taxon>Apocynaceae</taxon>
        <taxon>Rauvolfioideae</taxon>
        <taxon>Vinceae</taxon>
        <taxon>Catharanthinae</taxon>
        <taxon>Catharanthus</taxon>
    </lineage>
</organism>
<dbReference type="Proteomes" id="UP001060085">
    <property type="component" value="Linkage Group LG04"/>
</dbReference>
<gene>
    <name evidence="1" type="ORF">M9H77_18539</name>
</gene>
<accession>A0ACC0B7R5</accession>
<evidence type="ECO:0000313" key="2">
    <source>
        <dbReference type="Proteomes" id="UP001060085"/>
    </source>
</evidence>
<dbReference type="EMBL" id="CM044704">
    <property type="protein sequence ID" value="KAI5668686.1"/>
    <property type="molecule type" value="Genomic_DNA"/>
</dbReference>